<feature type="compositionally biased region" description="Polar residues" evidence="2">
    <location>
        <begin position="68"/>
        <end position="86"/>
    </location>
</feature>
<evidence type="ECO:0000256" key="1">
    <source>
        <dbReference type="SAM" id="Coils"/>
    </source>
</evidence>
<dbReference type="Proteomes" id="UP001630127">
    <property type="component" value="Unassembled WGS sequence"/>
</dbReference>
<keyword evidence="1" id="KW-0175">Coiled coil</keyword>
<proteinExistence type="predicted"/>
<gene>
    <name evidence="3" type="ORF">ACH5RR_018315</name>
</gene>
<sequence length="267" mass="29401">MLSSLVTHNEKLNHYNSGTISSYGCIIDVPVITLAKLFLGSVDNPANSYTPRSKVDAEIIAVDEGTSSRKMPTSQDVQDETPTSDHLSAPIPQQLLRKLSDLIPLSNVENRQLVTPITPIFPQPILCAPVMPLGKSSDLIPISNAEKRLPTMPITSIFAQPILRAQVMSSVLNIIAIASKRHCKAVLAELTKQLEQLEVEVQGADSEIHKVNDETSRNQHLIAHLTNEHTNLMNTPMVSSKDSEDLEALCISLEEERVDVAQLKWMD</sequence>
<evidence type="ECO:0000313" key="4">
    <source>
        <dbReference type="Proteomes" id="UP001630127"/>
    </source>
</evidence>
<evidence type="ECO:0000313" key="3">
    <source>
        <dbReference type="EMBL" id="KAL3520166.1"/>
    </source>
</evidence>
<organism evidence="3 4">
    <name type="scientific">Cinchona calisaya</name>
    <dbReference type="NCBI Taxonomy" id="153742"/>
    <lineage>
        <taxon>Eukaryota</taxon>
        <taxon>Viridiplantae</taxon>
        <taxon>Streptophyta</taxon>
        <taxon>Embryophyta</taxon>
        <taxon>Tracheophyta</taxon>
        <taxon>Spermatophyta</taxon>
        <taxon>Magnoliopsida</taxon>
        <taxon>eudicotyledons</taxon>
        <taxon>Gunneridae</taxon>
        <taxon>Pentapetalae</taxon>
        <taxon>asterids</taxon>
        <taxon>lamiids</taxon>
        <taxon>Gentianales</taxon>
        <taxon>Rubiaceae</taxon>
        <taxon>Cinchonoideae</taxon>
        <taxon>Cinchoneae</taxon>
        <taxon>Cinchona</taxon>
    </lineage>
</organism>
<reference evidence="3 4" key="1">
    <citation type="submission" date="2024-11" db="EMBL/GenBank/DDBJ databases">
        <title>A near-complete genome assembly of Cinchona calisaya.</title>
        <authorList>
            <person name="Lian D.C."/>
            <person name="Zhao X.W."/>
            <person name="Wei L."/>
        </authorList>
    </citation>
    <scope>NUCLEOTIDE SEQUENCE [LARGE SCALE GENOMIC DNA]</scope>
    <source>
        <tissue evidence="3">Nenye</tissue>
    </source>
</reference>
<feature type="coiled-coil region" evidence="1">
    <location>
        <begin position="180"/>
        <end position="214"/>
    </location>
</feature>
<name>A0ABD2ZMS1_9GENT</name>
<keyword evidence="4" id="KW-1185">Reference proteome</keyword>
<evidence type="ECO:0000256" key="2">
    <source>
        <dbReference type="SAM" id="MobiDB-lite"/>
    </source>
</evidence>
<feature type="region of interest" description="Disordered" evidence="2">
    <location>
        <begin position="61"/>
        <end position="88"/>
    </location>
</feature>
<dbReference type="EMBL" id="JBJUIK010000008">
    <property type="protein sequence ID" value="KAL3520166.1"/>
    <property type="molecule type" value="Genomic_DNA"/>
</dbReference>
<dbReference type="AlphaFoldDB" id="A0ABD2ZMS1"/>
<comment type="caution">
    <text evidence="3">The sequence shown here is derived from an EMBL/GenBank/DDBJ whole genome shotgun (WGS) entry which is preliminary data.</text>
</comment>
<protein>
    <submittedName>
        <fullName evidence="3">Uncharacterized protein</fullName>
    </submittedName>
</protein>
<accession>A0ABD2ZMS1</accession>